<keyword evidence="2" id="KW-1133">Transmembrane helix</keyword>
<reference evidence="3 4" key="1">
    <citation type="submission" date="2017-04" db="EMBL/GenBank/DDBJ databases">
        <authorList>
            <person name="Afonso C.L."/>
            <person name="Miller P.J."/>
            <person name="Scott M.A."/>
            <person name="Spackman E."/>
            <person name="Goraichik I."/>
            <person name="Dimitrov K.M."/>
            <person name="Suarez D.L."/>
            <person name="Swayne D.E."/>
        </authorList>
    </citation>
    <scope>NUCLEOTIDE SEQUENCE [LARGE SCALE GENOMIC DNA]</scope>
</reference>
<dbReference type="EMBL" id="FXLY01000002">
    <property type="protein sequence ID" value="SMN18614.1"/>
    <property type="molecule type" value="Genomic_DNA"/>
</dbReference>
<protein>
    <submittedName>
        <fullName evidence="3">Similar to Saccharomyces cerevisiae YLR018C POM34 Integral membrane protein of the nuclear pore</fullName>
    </submittedName>
</protein>
<name>A0A1X7QZF5_9SACH</name>
<dbReference type="GO" id="GO:0030474">
    <property type="term" value="P:spindle pole body duplication"/>
    <property type="evidence" value="ECO:0007669"/>
    <property type="project" value="TreeGrafter"/>
</dbReference>
<keyword evidence="2" id="KW-0812">Transmembrane</keyword>
<dbReference type="PANTHER" id="PTHR28003:SF1">
    <property type="entry name" value="NUCLEOPORIN POM34"/>
    <property type="match status" value="1"/>
</dbReference>
<evidence type="ECO:0000256" key="2">
    <source>
        <dbReference type="SAM" id="Phobius"/>
    </source>
</evidence>
<dbReference type="GO" id="GO:0005640">
    <property type="term" value="C:nuclear outer membrane"/>
    <property type="evidence" value="ECO:0007669"/>
    <property type="project" value="TreeGrafter"/>
</dbReference>
<sequence length="412" mass="47653">MSKNFVSPSRPISRDQLNSVRQKFVRDSPNLYKQNILSYPKLEPHSSDSNTFTKTSSSQINDPLFNLRNLSLGNLSNNKNEAIPITQPSQTNVEELSHPIENDDTYQLTELGNFENPVLRKLLRRSVNKEQEFQTIITNIIGVSLWNLIINFITLFIEHSNTGKQLYCTLYKRLWSFKWLQIIYGNSYFKSLILGRLTWNHINYIFHLIICYNLIFAVWRLFSNGKTTDLKLTDKQKQLLGLKNYNDNNDTNNNGTNNKNSRIQFKFGNENINKPHIIQMNRPGQTLLHQNNTNVTVNDTPSTPFLFKSLKTPQKLRQEQHQQQQQSHFQPMNHTINKTNAFGDLRRTAVTNHYSNNNMNNGNPYATPSYNSMNNNNNNNNQNGHAAPMINKAYVASPKYSYLMNSPGPNHL</sequence>
<evidence type="ECO:0000313" key="3">
    <source>
        <dbReference type="EMBL" id="SMN18614.1"/>
    </source>
</evidence>
<dbReference type="InterPro" id="IPR012578">
    <property type="entry name" value="Nucl_pore_cmplx"/>
</dbReference>
<feature type="region of interest" description="Disordered" evidence="1">
    <location>
        <begin position="1"/>
        <end position="20"/>
    </location>
</feature>
<dbReference type="OrthoDB" id="4035020at2759"/>
<dbReference type="GO" id="GO:0006606">
    <property type="term" value="P:protein import into nucleus"/>
    <property type="evidence" value="ECO:0007669"/>
    <property type="project" value="TreeGrafter"/>
</dbReference>
<organism evidence="3 4">
    <name type="scientific">Maudiozyma saulgeensis</name>
    <dbReference type="NCBI Taxonomy" id="1789683"/>
    <lineage>
        <taxon>Eukaryota</taxon>
        <taxon>Fungi</taxon>
        <taxon>Dikarya</taxon>
        <taxon>Ascomycota</taxon>
        <taxon>Saccharomycotina</taxon>
        <taxon>Saccharomycetes</taxon>
        <taxon>Saccharomycetales</taxon>
        <taxon>Saccharomycetaceae</taxon>
        <taxon>Maudiozyma</taxon>
    </lineage>
</organism>
<keyword evidence="4" id="KW-1185">Reference proteome</keyword>
<proteinExistence type="predicted"/>
<evidence type="ECO:0000256" key="1">
    <source>
        <dbReference type="SAM" id="MobiDB-lite"/>
    </source>
</evidence>
<evidence type="ECO:0000313" key="4">
    <source>
        <dbReference type="Proteomes" id="UP000196158"/>
    </source>
</evidence>
<dbReference type="AlphaFoldDB" id="A0A1X7QZF5"/>
<dbReference type="GO" id="GO:0070762">
    <property type="term" value="C:nuclear pore transmembrane ring"/>
    <property type="evidence" value="ECO:0007669"/>
    <property type="project" value="TreeGrafter"/>
</dbReference>
<gene>
    <name evidence="3" type="ORF">KASA_0Q11242G</name>
</gene>
<feature type="transmembrane region" description="Helical" evidence="2">
    <location>
        <begin position="204"/>
        <end position="222"/>
    </location>
</feature>
<dbReference type="Pfam" id="PF08058">
    <property type="entry name" value="NPCC"/>
    <property type="match status" value="1"/>
</dbReference>
<dbReference type="Proteomes" id="UP000196158">
    <property type="component" value="Unassembled WGS sequence"/>
</dbReference>
<keyword evidence="2" id="KW-0472">Membrane</keyword>
<dbReference type="STRING" id="1789683.A0A1X7QZF5"/>
<accession>A0A1X7QZF5</accession>
<feature type="transmembrane region" description="Helical" evidence="2">
    <location>
        <begin position="133"/>
        <end position="157"/>
    </location>
</feature>
<dbReference type="PANTHER" id="PTHR28003">
    <property type="entry name" value="NUCLEOPORIN POM34"/>
    <property type="match status" value="1"/>
</dbReference>